<accession>A0A8J8CKB9</accession>
<organism evidence="1 2">
    <name type="scientific">Candidatus Altarchaeum hamiconexum</name>
    <dbReference type="NCBI Taxonomy" id="1803513"/>
    <lineage>
        <taxon>Archaea</taxon>
        <taxon>Candidatus Altarchaeota</taxon>
        <taxon>Candidatus Altiarchaeia</taxon>
        <taxon>Candidatus Altarchaeales</taxon>
        <taxon>Candidatus Altarchaeaceae</taxon>
        <taxon>Candidatus Altarchaeum</taxon>
    </lineage>
</organism>
<gene>
    <name evidence="1" type="ORF">GW779_02330</name>
</gene>
<sequence>MDQKIIKVKVLGKIIVKIDTFLDEIMDGILFVKLKSTDEYTIVVLQPISTKIKH</sequence>
<comment type="caution">
    <text evidence="1">The sequence shown here is derived from an EMBL/GenBank/DDBJ whole genome shotgun (WGS) entry which is preliminary data.</text>
</comment>
<name>A0A8J8CKB9_9ARCH</name>
<proteinExistence type="predicted"/>
<evidence type="ECO:0000313" key="1">
    <source>
        <dbReference type="EMBL" id="NCS91247.1"/>
    </source>
</evidence>
<reference evidence="1" key="1">
    <citation type="submission" date="2019-11" db="EMBL/GenBank/DDBJ databases">
        <title>Lipid analysis of CO2-rich subsurface aquifers suggests an autotrophy-based deep biosphere with lysolipids enriched in CPR bacteria.</title>
        <authorList>
            <person name="Probst A.J."/>
            <person name="Elling F.J."/>
            <person name="Castelle C.J."/>
            <person name="Zhu Q."/>
            <person name="Elvert M."/>
            <person name="Birarda G."/>
            <person name="Holman H.-Y."/>
            <person name="Lane K.R."/>
            <person name="Ladd B."/>
            <person name="Ryan M.C."/>
            <person name="Woyke T."/>
            <person name="Hinrichs K.-U."/>
            <person name="Banfield J.F."/>
        </authorList>
    </citation>
    <scope>NUCLEOTIDE SEQUENCE</scope>
    <source>
        <strain evidence="1">CG_2015-04_33_537</strain>
    </source>
</reference>
<evidence type="ECO:0000313" key="2">
    <source>
        <dbReference type="Proteomes" id="UP000738826"/>
    </source>
</evidence>
<dbReference type="EMBL" id="JAACQH010000043">
    <property type="protein sequence ID" value="NCS91247.1"/>
    <property type="molecule type" value="Genomic_DNA"/>
</dbReference>
<dbReference type="AlphaFoldDB" id="A0A8J8CKB9"/>
<dbReference type="Proteomes" id="UP000738826">
    <property type="component" value="Unassembled WGS sequence"/>
</dbReference>
<protein>
    <submittedName>
        <fullName evidence="1">Uncharacterized protein</fullName>
    </submittedName>
</protein>